<dbReference type="PANTHER" id="PTHR45825:SF3">
    <property type="entry name" value="GRANULE-BOUND STARCH SYNTHASE 1, CHLOROPLASTIC_AMYLOPLASTIC"/>
    <property type="match status" value="1"/>
</dbReference>
<sequence length="565" mass="61256">MAFSRMASRTTTAAPRARVASRSRVTPRAAMVAKPVQKTQSPKDVIFVSTECAPFSKTGGLGDVVGALPIELAKRGHRVMSIQPRYDQYAQAWDTSVTINIMGEEVRFFHAKIKGVDRVFIDHPSFLEKVWGKTGSKLYGQKSGADYADNPKRFALFCQAAIEAARCLPFSYGEHATFIANDWHSGLVPVYLKEVYKPRGEFKDSKCIFCVHNIAFQGRYTPDTFDQLNLPASSMAKFDFTDGNSKIYDETSPADEDEVIKPTGGKFKKVNWMKAAFLSADRCVTVSPNYAKEVATDDERGVELSSVINQVGIEGIVNGMDVIEWNPMTDKYLSLPYDEDTVAQGKAVAKAELQSEVGLPVSPTAPVFGFIGRLEEQKGVDILLKAVPGIVAAGGQVVILGTGKKKLEKAVEQLEKSVPGAAGVVKFSQPVAHLITAGADYMMVPSRFEPCGLVQLHAMRYGTVPVVASVGGLVDTVKEGKTGFHMGRLDPDTITSEDVQAVVSASKAAIDAYPSTFPRMSKACIAQDLSWAEPARKWEGLIEEVVMGTGTAKKHSVATPVQKVA</sequence>
<evidence type="ECO:0000256" key="5">
    <source>
        <dbReference type="ARBA" id="ARBA00022922"/>
    </source>
</evidence>
<evidence type="ECO:0000313" key="9">
    <source>
        <dbReference type="Proteomes" id="UP000660262"/>
    </source>
</evidence>
<dbReference type="Pfam" id="PF13692">
    <property type="entry name" value="Glyco_trans_1_4"/>
    <property type="match status" value="1"/>
</dbReference>
<comment type="pathway">
    <text evidence="1">Glycan biosynthesis; starch biosynthesis.</text>
</comment>
<comment type="similarity">
    <text evidence="2">Belongs to the glycosyltransferase 1 family. Bacterial/plant glycogen synthase subfamily.</text>
</comment>
<dbReference type="CDD" id="cd03791">
    <property type="entry name" value="GT5_Glycogen_synthase_DULL1-like"/>
    <property type="match status" value="1"/>
</dbReference>
<dbReference type="FunFam" id="3.40.50.2000:FF:000090">
    <property type="entry name" value="Starch synthase, chloroplastic/amyloplastic"/>
    <property type="match status" value="1"/>
</dbReference>
<dbReference type="UniPathway" id="UPA00152"/>
<dbReference type="HAMAP" id="MF_00484">
    <property type="entry name" value="Glycogen_synth"/>
    <property type="match status" value="1"/>
</dbReference>
<proteinExistence type="inferred from homology"/>
<dbReference type="Proteomes" id="UP000660262">
    <property type="component" value="Unassembled WGS sequence"/>
</dbReference>
<keyword evidence="5" id="KW-0750">Starch biosynthesis</keyword>
<reference evidence="8" key="1">
    <citation type="submission" date="2020-10" db="EMBL/GenBank/DDBJ databases">
        <title>Unveiling of a novel bifunctional photoreceptor, Dualchrome1, isolated from a cosmopolitan green alga.</title>
        <authorList>
            <person name="Suzuki S."/>
            <person name="Kawachi M."/>
        </authorList>
    </citation>
    <scope>NUCLEOTIDE SEQUENCE</scope>
    <source>
        <strain evidence="8">NIES 2893</strain>
    </source>
</reference>
<organism evidence="8 9">
    <name type="scientific">Pycnococcus provasolii</name>
    <dbReference type="NCBI Taxonomy" id="41880"/>
    <lineage>
        <taxon>Eukaryota</taxon>
        <taxon>Viridiplantae</taxon>
        <taxon>Chlorophyta</taxon>
        <taxon>Pseudoscourfieldiophyceae</taxon>
        <taxon>Pseudoscourfieldiales</taxon>
        <taxon>Pycnococcaceae</taxon>
        <taxon>Pycnococcus</taxon>
    </lineage>
</organism>
<comment type="caution">
    <text evidence="8">The sequence shown here is derived from an EMBL/GenBank/DDBJ whole genome shotgun (WGS) entry which is preliminary data.</text>
</comment>
<keyword evidence="4" id="KW-0808">Transferase</keyword>
<protein>
    <recommendedName>
        <fullName evidence="7">Starch synthase catalytic domain-containing protein</fullName>
    </recommendedName>
</protein>
<name>A0A830HHE1_9CHLO</name>
<dbReference type="EMBL" id="BNJQ01000012">
    <property type="protein sequence ID" value="GHP06268.1"/>
    <property type="molecule type" value="Genomic_DNA"/>
</dbReference>
<dbReference type="AlphaFoldDB" id="A0A830HHE1"/>
<evidence type="ECO:0000313" key="8">
    <source>
        <dbReference type="EMBL" id="GHP06268.1"/>
    </source>
</evidence>
<dbReference type="OrthoDB" id="512920at2759"/>
<feature type="domain" description="Starch synthase catalytic" evidence="7">
    <location>
        <begin position="45"/>
        <end position="308"/>
    </location>
</feature>
<dbReference type="GO" id="GO:0004373">
    <property type="term" value="F:alpha-1,4-glucan glucosyltransferase (UDP-glucose donor) activity"/>
    <property type="evidence" value="ECO:0007669"/>
    <property type="project" value="InterPro"/>
</dbReference>
<evidence type="ECO:0000256" key="4">
    <source>
        <dbReference type="ARBA" id="ARBA00022679"/>
    </source>
</evidence>
<evidence type="ECO:0000256" key="6">
    <source>
        <dbReference type="SAM" id="MobiDB-lite"/>
    </source>
</evidence>
<dbReference type="InterPro" id="IPR013534">
    <property type="entry name" value="Starch_synth_cat_dom"/>
</dbReference>
<evidence type="ECO:0000256" key="3">
    <source>
        <dbReference type="ARBA" id="ARBA00022676"/>
    </source>
</evidence>
<dbReference type="Gene3D" id="3.40.50.2000">
    <property type="entry name" value="Glycogen Phosphorylase B"/>
    <property type="match status" value="2"/>
</dbReference>
<dbReference type="NCBIfam" id="TIGR02095">
    <property type="entry name" value="glgA"/>
    <property type="match status" value="1"/>
</dbReference>
<dbReference type="Pfam" id="PF08323">
    <property type="entry name" value="Glyco_transf_5"/>
    <property type="match status" value="1"/>
</dbReference>
<feature type="region of interest" description="Disordered" evidence="6">
    <location>
        <begin position="1"/>
        <end position="25"/>
    </location>
</feature>
<keyword evidence="9" id="KW-1185">Reference proteome</keyword>
<dbReference type="PANTHER" id="PTHR45825">
    <property type="entry name" value="GRANULE-BOUND STARCH SYNTHASE 1, CHLOROPLASTIC/AMYLOPLASTIC"/>
    <property type="match status" value="1"/>
</dbReference>
<evidence type="ECO:0000256" key="1">
    <source>
        <dbReference type="ARBA" id="ARBA00004727"/>
    </source>
</evidence>
<dbReference type="GO" id="GO:0019252">
    <property type="term" value="P:starch biosynthetic process"/>
    <property type="evidence" value="ECO:0007669"/>
    <property type="project" value="UniProtKB-UniPathway"/>
</dbReference>
<accession>A0A830HHE1</accession>
<gene>
    <name evidence="8" type="ORF">PPROV_000501500</name>
</gene>
<dbReference type="SUPFAM" id="SSF53756">
    <property type="entry name" value="UDP-Glycosyltransferase/glycogen phosphorylase"/>
    <property type="match status" value="1"/>
</dbReference>
<dbReference type="InterPro" id="IPR011835">
    <property type="entry name" value="GS/SS"/>
</dbReference>
<evidence type="ECO:0000259" key="7">
    <source>
        <dbReference type="Pfam" id="PF08323"/>
    </source>
</evidence>
<keyword evidence="3" id="KW-0328">Glycosyltransferase</keyword>
<evidence type="ECO:0000256" key="2">
    <source>
        <dbReference type="ARBA" id="ARBA00010281"/>
    </source>
</evidence>